<evidence type="ECO:0000256" key="1">
    <source>
        <dbReference type="ARBA" id="ARBA00022679"/>
    </source>
</evidence>
<gene>
    <name evidence="4" type="ORF">METZ01_LOCUS72704</name>
</gene>
<dbReference type="GO" id="GO:0016757">
    <property type="term" value="F:glycosyltransferase activity"/>
    <property type="evidence" value="ECO:0007669"/>
    <property type="project" value="InterPro"/>
</dbReference>
<dbReference type="SUPFAM" id="SSF53756">
    <property type="entry name" value="UDP-Glycosyltransferase/glycogen phosphorylase"/>
    <property type="match status" value="1"/>
</dbReference>
<dbReference type="PANTHER" id="PTHR46401">
    <property type="entry name" value="GLYCOSYLTRANSFERASE WBBK-RELATED"/>
    <property type="match status" value="1"/>
</dbReference>
<dbReference type="PANTHER" id="PTHR46401:SF2">
    <property type="entry name" value="GLYCOSYLTRANSFERASE WBBK-RELATED"/>
    <property type="match status" value="1"/>
</dbReference>
<dbReference type="CDD" id="cd03801">
    <property type="entry name" value="GT4_PimA-like"/>
    <property type="match status" value="1"/>
</dbReference>
<evidence type="ECO:0000313" key="4">
    <source>
        <dbReference type="EMBL" id="SVA19850.1"/>
    </source>
</evidence>
<organism evidence="4">
    <name type="scientific">marine metagenome</name>
    <dbReference type="NCBI Taxonomy" id="408172"/>
    <lineage>
        <taxon>unclassified sequences</taxon>
        <taxon>metagenomes</taxon>
        <taxon>ecological metagenomes</taxon>
    </lineage>
</organism>
<dbReference type="AlphaFoldDB" id="A0A381TV44"/>
<dbReference type="InterPro" id="IPR001296">
    <property type="entry name" value="Glyco_trans_1"/>
</dbReference>
<dbReference type="Pfam" id="PF13439">
    <property type="entry name" value="Glyco_transf_4"/>
    <property type="match status" value="1"/>
</dbReference>
<accession>A0A381TV44</accession>
<dbReference type="EMBL" id="UINC01005213">
    <property type="protein sequence ID" value="SVA19850.1"/>
    <property type="molecule type" value="Genomic_DNA"/>
</dbReference>
<dbReference type="Gene3D" id="3.40.50.2000">
    <property type="entry name" value="Glycogen Phosphorylase B"/>
    <property type="match status" value="2"/>
</dbReference>
<keyword evidence="1" id="KW-0808">Transferase</keyword>
<proteinExistence type="predicted"/>
<dbReference type="Pfam" id="PF00534">
    <property type="entry name" value="Glycos_transf_1"/>
    <property type="match status" value="1"/>
</dbReference>
<feature type="domain" description="Glycosyl transferase family 1" evidence="2">
    <location>
        <begin position="219"/>
        <end position="382"/>
    </location>
</feature>
<sequence>MRIGLLSYRSNPFSGGQGIYIKHLSEALKDLGNDVDVISGPPYPLLRKDINLIKIPSLDLFAEENRLRTFKTQYFINLTDLTEWFGILTGGFPEPYTFGKRVKIYLEKRKDSYDILHDNQSLSYSMLKLQEDFPLVSTIHHPITKDHRLEIENSKNWKERLSSNRWHSFLKMQKFVAPRLKTIICPSRQSRKDVIDEFEANPDSVEVIPNGIDLKTFKINKLVKKIPYRIVTTASADIPLKGLRYLVDALNNVIKIFPASTLAVIGKTKEGGEVKRQIDRLNLGEKISFYSDLSESEIVNLYSSSQLAVIPSLYEGFGFGAGEAMACGVPLISTHSGGLKEVVGEAAIEVKPGDSDDLTTAILDLFSSPDKQDHFSKIGRKRINDQFQWNKAAKEYIKIYEEIVDKFPN</sequence>
<name>A0A381TV44_9ZZZZ</name>
<reference evidence="4" key="1">
    <citation type="submission" date="2018-05" db="EMBL/GenBank/DDBJ databases">
        <authorList>
            <person name="Lanie J.A."/>
            <person name="Ng W.-L."/>
            <person name="Kazmierczak K.M."/>
            <person name="Andrzejewski T.M."/>
            <person name="Davidsen T.M."/>
            <person name="Wayne K.J."/>
            <person name="Tettelin H."/>
            <person name="Glass J.I."/>
            <person name="Rusch D."/>
            <person name="Podicherti R."/>
            <person name="Tsui H.-C.T."/>
            <person name="Winkler M.E."/>
        </authorList>
    </citation>
    <scope>NUCLEOTIDE SEQUENCE</scope>
</reference>
<protein>
    <recommendedName>
        <fullName evidence="5">Glycosyl transferase family 1 domain-containing protein</fullName>
    </recommendedName>
</protein>
<evidence type="ECO:0000259" key="3">
    <source>
        <dbReference type="Pfam" id="PF13439"/>
    </source>
</evidence>
<dbReference type="GO" id="GO:0009103">
    <property type="term" value="P:lipopolysaccharide biosynthetic process"/>
    <property type="evidence" value="ECO:0007669"/>
    <property type="project" value="TreeGrafter"/>
</dbReference>
<dbReference type="InterPro" id="IPR028098">
    <property type="entry name" value="Glyco_trans_4-like_N"/>
</dbReference>
<feature type="domain" description="Glycosyltransferase subfamily 4-like N-terminal" evidence="3">
    <location>
        <begin position="15"/>
        <end position="215"/>
    </location>
</feature>
<evidence type="ECO:0000259" key="2">
    <source>
        <dbReference type="Pfam" id="PF00534"/>
    </source>
</evidence>
<evidence type="ECO:0008006" key="5">
    <source>
        <dbReference type="Google" id="ProtNLM"/>
    </source>
</evidence>